<dbReference type="Gene3D" id="3.30.160.60">
    <property type="entry name" value="Classic Zinc Finger"/>
    <property type="match status" value="7"/>
</dbReference>
<dbReference type="SUPFAM" id="SSF57667">
    <property type="entry name" value="beta-beta-alpha zinc fingers"/>
    <property type="match status" value="4"/>
</dbReference>
<comment type="subcellular location">
    <subcellularLocation>
        <location evidence="1">Nucleus</location>
    </subcellularLocation>
</comment>
<dbReference type="PROSITE" id="PS50157">
    <property type="entry name" value="ZINC_FINGER_C2H2_2"/>
    <property type="match status" value="7"/>
</dbReference>
<protein>
    <recommendedName>
        <fullName evidence="12">C2H2-type domain-containing protein</fullName>
    </recommendedName>
</protein>
<evidence type="ECO:0000313" key="14">
    <source>
        <dbReference type="Proteomes" id="UP001374579"/>
    </source>
</evidence>
<accession>A0AAN9BZL0</accession>
<feature type="compositionally biased region" description="Polar residues" evidence="11">
    <location>
        <begin position="784"/>
        <end position="795"/>
    </location>
</feature>
<gene>
    <name evidence="13" type="ORF">V1264_000562</name>
</gene>
<dbReference type="InterPro" id="IPR013087">
    <property type="entry name" value="Znf_C2H2_type"/>
</dbReference>
<keyword evidence="14" id="KW-1185">Reference proteome</keyword>
<dbReference type="GO" id="GO:0000978">
    <property type="term" value="F:RNA polymerase II cis-regulatory region sequence-specific DNA binding"/>
    <property type="evidence" value="ECO:0007669"/>
    <property type="project" value="TreeGrafter"/>
</dbReference>
<feature type="region of interest" description="Disordered" evidence="11">
    <location>
        <begin position="586"/>
        <end position="607"/>
    </location>
</feature>
<feature type="compositionally biased region" description="Polar residues" evidence="11">
    <location>
        <begin position="134"/>
        <end position="163"/>
    </location>
</feature>
<evidence type="ECO:0000256" key="10">
    <source>
        <dbReference type="PROSITE-ProRule" id="PRU00042"/>
    </source>
</evidence>
<feature type="region of interest" description="Disordered" evidence="11">
    <location>
        <begin position="653"/>
        <end position="703"/>
    </location>
</feature>
<keyword evidence="4" id="KW-0677">Repeat</keyword>
<keyword evidence="9" id="KW-0539">Nucleus</keyword>
<feature type="compositionally biased region" description="Pro residues" evidence="11">
    <location>
        <begin position="653"/>
        <end position="678"/>
    </location>
</feature>
<feature type="domain" description="C2H2-type" evidence="12">
    <location>
        <begin position="1024"/>
        <end position="1051"/>
    </location>
</feature>
<feature type="compositionally biased region" description="Basic residues" evidence="11">
    <location>
        <begin position="679"/>
        <end position="697"/>
    </location>
</feature>
<reference evidence="13 14" key="1">
    <citation type="submission" date="2024-02" db="EMBL/GenBank/DDBJ databases">
        <title>Chromosome-scale genome assembly of the rough periwinkle Littorina saxatilis.</title>
        <authorList>
            <person name="De Jode A."/>
            <person name="Faria R."/>
            <person name="Formenti G."/>
            <person name="Sims Y."/>
            <person name="Smith T.P."/>
            <person name="Tracey A."/>
            <person name="Wood J.M.D."/>
            <person name="Zagrodzka Z.B."/>
            <person name="Johannesson K."/>
            <person name="Butlin R.K."/>
            <person name="Leder E.H."/>
        </authorList>
    </citation>
    <scope>NUCLEOTIDE SEQUENCE [LARGE SCALE GENOMIC DNA]</scope>
    <source>
        <strain evidence="13">Snail1</strain>
        <tissue evidence="13">Muscle</tissue>
    </source>
</reference>
<dbReference type="FunFam" id="3.30.160.60:FF:002343">
    <property type="entry name" value="Zinc finger protein 33A"/>
    <property type="match status" value="1"/>
</dbReference>
<dbReference type="InterPro" id="IPR036236">
    <property type="entry name" value="Znf_C2H2_sf"/>
</dbReference>
<evidence type="ECO:0000256" key="11">
    <source>
        <dbReference type="SAM" id="MobiDB-lite"/>
    </source>
</evidence>
<keyword evidence="5 10" id="KW-0863">Zinc-finger</keyword>
<dbReference type="GO" id="GO:0001228">
    <property type="term" value="F:DNA-binding transcription activator activity, RNA polymerase II-specific"/>
    <property type="evidence" value="ECO:0007669"/>
    <property type="project" value="TreeGrafter"/>
</dbReference>
<evidence type="ECO:0000256" key="6">
    <source>
        <dbReference type="ARBA" id="ARBA00022833"/>
    </source>
</evidence>
<keyword evidence="7" id="KW-0175">Coiled coil</keyword>
<evidence type="ECO:0000256" key="1">
    <source>
        <dbReference type="ARBA" id="ARBA00004123"/>
    </source>
</evidence>
<dbReference type="Pfam" id="PF18112">
    <property type="entry name" value="Zn-C2H2_12"/>
    <property type="match status" value="1"/>
</dbReference>
<dbReference type="PANTHER" id="PTHR24376:SF243">
    <property type="entry name" value="C2H2-TYPE DOMAIN-CONTAINING PROTEIN"/>
    <property type="match status" value="1"/>
</dbReference>
<feature type="compositionally biased region" description="Acidic residues" evidence="11">
    <location>
        <begin position="597"/>
        <end position="606"/>
    </location>
</feature>
<dbReference type="PANTHER" id="PTHR24376">
    <property type="entry name" value="ZINC FINGER PROTEIN"/>
    <property type="match status" value="1"/>
</dbReference>
<dbReference type="GO" id="GO:0005654">
    <property type="term" value="C:nucleoplasm"/>
    <property type="evidence" value="ECO:0007669"/>
    <property type="project" value="UniProtKB-ARBA"/>
</dbReference>
<dbReference type="FunFam" id="3.30.160.60:FF:000102">
    <property type="entry name" value="zinc finger protein 850 isoform X1"/>
    <property type="match status" value="1"/>
</dbReference>
<keyword evidence="6" id="KW-0862">Zinc</keyword>
<feature type="compositionally biased region" description="Polar residues" evidence="11">
    <location>
        <begin position="745"/>
        <end position="763"/>
    </location>
</feature>
<feature type="region of interest" description="Disordered" evidence="11">
    <location>
        <begin position="1134"/>
        <end position="1161"/>
    </location>
</feature>
<feature type="domain" description="C2H2-type" evidence="12">
    <location>
        <begin position="1052"/>
        <end position="1079"/>
    </location>
</feature>
<evidence type="ECO:0000313" key="13">
    <source>
        <dbReference type="EMBL" id="KAK7114507.1"/>
    </source>
</evidence>
<feature type="region of interest" description="Disordered" evidence="11">
    <location>
        <begin position="741"/>
        <end position="795"/>
    </location>
</feature>
<evidence type="ECO:0000256" key="7">
    <source>
        <dbReference type="ARBA" id="ARBA00023054"/>
    </source>
</evidence>
<feature type="domain" description="C2H2-type" evidence="12">
    <location>
        <begin position="994"/>
        <end position="1023"/>
    </location>
</feature>
<name>A0AAN9BZL0_9CAEN</name>
<evidence type="ECO:0000259" key="12">
    <source>
        <dbReference type="PROSITE" id="PS50157"/>
    </source>
</evidence>
<dbReference type="EMBL" id="JBAMIC010000001">
    <property type="protein sequence ID" value="KAK7114507.1"/>
    <property type="molecule type" value="Genomic_DNA"/>
</dbReference>
<evidence type="ECO:0000256" key="9">
    <source>
        <dbReference type="ARBA" id="ARBA00023242"/>
    </source>
</evidence>
<comment type="similarity">
    <text evidence="2">Belongs to the krueppel C2H2-type zinc-finger protein family.</text>
</comment>
<dbReference type="Pfam" id="PF00096">
    <property type="entry name" value="zf-C2H2"/>
    <property type="match status" value="3"/>
</dbReference>
<dbReference type="FunFam" id="3.30.160.60:FF:000100">
    <property type="entry name" value="Zinc finger 45-like"/>
    <property type="match status" value="1"/>
</dbReference>
<sequence>MNPTGNASPCNGIGPTIAVVGINGWRCFICNTTFERSFSIEHHMIINHHPLPQELTVPITNTNATVACSDAASLGHSHLSTGTIHSDSAVNNLQDLILSKSDQTGRIEESVSQGQKEVNMDVSGAPTKVCESLQRTNPVSETAEDNSSQGTILGSSRPSTASSETRETLADITIRALPDDVSMQQDRPVIVKKEPGVNILESDTMQPQGAGKSQTGGTQATGERSVNENLRVYFTAPQHAACTGSIYYQGAKNQNSPTSPQAKIPKMYPTSGDTETTFVHCKPNKRRVCSCGEAFDTKHEFRHHRRVVHCKLNQKFFICPICNAQYQYKRGLNRHIAMKGQVAVACTECPQRFHDQASLESHRAACHGTDSPVGQNNQPLVAKEERLNIQDVPRQGPYCRRGNNSHAGLMLPWECSKCKKHFPERPAFRKHLIECGILKFPDKHRTFECNLCGAAFQWLVPYYKHYINVHKTASLIQPTNSPAHFESFYSLENSPANSPCPSMTSEINSALADVDLNTHGASNASGSCISSASTTDSSSKQISNVGMGELSIDDSWSLRSSNPQSLSSDAGSSDWTRDSDIIILSDPEGSVTVDSSSSDDSDEDWEVISGNSGKISDGAKPAPSEPVFPGVHIGGVFSSGAHHFPRPGFAPMRPPPPHPRHCLPPPPPHPPFPHFPPPPRHHHDHHHGPHHGHHHGGPFHGAGWGRFPHGRGMHGPWSMWGHGAFGGRGCFFEEHDEYDEETLGKKQSNASETSKKTAGTGSDPSEAHPPSSASRKEGEPSVPSEASSDGTSSSCPVPGAEFFPWTGKTKEGKCAKKMIKQLFRSIIASYQQGRTFLFCPDCMQAFSEESDLDAHCKVTHSATSQYLCFLCQQGIKSPLEYNRHIRQHCQEFTQMRGRGCGRGRGGWMMGQKGGFRHLFKKLVKEGPSAFLPNMSPFAHGPHSVDSNQDLDDSESNPEHFNECPICFKKFRANSRENFFERHVNSHFGVETFNFKCEIDNCGKTFLEKAKFTAHQATHSAPQAFTCDDCGKSYLNKTSLTRHQRIHNGERPYKCSECGEGFIENRDLVRHRAVHTGESPFKCEECGTGFTLKASLLTHKRNKHQGLGPFTCTGCAQVFPSASALTRHHAVCSKSEGGDTKVEEGETESHQVKQEPADMDLD</sequence>
<keyword evidence="8" id="KW-0238">DNA-binding</keyword>
<feature type="region of interest" description="Disordered" evidence="11">
    <location>
        <begin position="556"/>
        <end position="575"/>
    </location>
</feature>
<evidence type="ECO:0000256" key="4">
    <source>
        <dbReference type="ARBA" id="ARBA00022737"/>
    </source>
</evidence>
<dbReference type="PROSITE" id="PS00028">
    <property type="entry name" value="ZINC_FINGER_C2H2_1"/>
    <property type="match status" value="8"/>
</dbReference>
<evidence type="ECO:0000256" key="5">
    <source>
        <dbReference type="ARBA" id="ARBA00022771"/>
    </source>
</evidence>
<comment type="caution">
    <text evidence="13">The sequence shown here is derived from an EMBL/GenBank/DDBJ whole genome shotgun (WGS) entry which is preliminary data.</text>
</comment>
<organism evidence="13 14">
    <name type="scientific">Littorina saxatilis</name>
    <dbReference type="NCBI Taxonomy" id="31220"/>
    <lineage>
        <taxon>Eukaryota</taxon>
        <taxon>Metazoa</taxon>
        <taxon>Spiralia</taxon>
        <taxon>Lophotrochozoa</taxon>
        <taxon>Mollusca</taxon>
        <taxon>Gastropoda</taxon>
        <taxon>Caenogastropoda</taxon>
        <taxon>Littorinimorpha</taxon>
        <taxon>Littorinoidea</taxon>
        <taxon>Littorinidae</taxon>
        <taxon>Littorina</taxon>
    </lineage>
</organism>
<dbReference type="SMART" id="SM00355">
    <property type="entry name" value="ZnF_C2H2"/>
    <property type="match status" value="14"/>
</dbReference>
<evidence type="ECO:0000256" key="2">
    <source>
        <dbReference type="ARBA" id="ARBA00006991"/>
    </source>
</evidence>
<feature type="region of interest" description="Disordered" evidence="11">
    <location>
        <begin position="202"/>
        <end position="223"/>
    </location>
</feature>
<feature type="compositionally biased region" description="Low complexity" evidence="11">
    <location>
        <begin position="556"/>
        <end position="568"/>
    </location>
</feature>
<dbReference type="Proteomes" id="UP001374579">
    <property type="component" value="Unassembled WGS sequence"/>
</dbReference>
<dbReference type="Gene3D" id="6.20.250.40">
    <property type="match status" value="1"/>
</dbReference>
<feature type="domain" description="C2H2-type" evidence="12">
    <location>
        <begin position="837"/>
        <end position="865"/>
    </location>
</feature>
<feature type="domain" description="C2H2-type" evidence="12">
    <location>
        <begin position="344"/>
        <end position="372"/>
    </location>
</feature>
<feature type="domain" description="C2H2-type" evidence="12">
    <location>
        <begin position="279"/>
        <end position="314"/>
    </location>
</feature>
<evidence type="ECO:0000256" key="3">
    <source>
        <dbReference type="ARBA" id="ARBA00022723"/>
    </source>
</evidence>
<dbReference type="GO" id="GO:0001227">
    <property type="term" value="F:DNA-binding transcription repressor activity, RNA polymerase II-specific"/>
    <property type="evidence" value="ECO:0007669"/>
    <property type="project" value="UniProtKB-ARBA"/>
</dbReference>
<feature type="domain" description="C2H2-type" evidence="12">
    <location>
        <begin position="1080"/>
        <end position="1108"/>
    </location>
</feature>
<feature type="compositionally biased region" description="Basic and acidic residues" evidence="11">
    <location>
        <begin position="1135"/>
        <end position="1155"/>
    </location>
</feature>
<dbReference type="InterPro" id="IPR041641">
    <property type="entry name" value="CALCOCO1/2_Zn_UBZ1"/>
</dbReference>
<dbReference type="AlphaFoldDB" id="A0AAN9BZL0"/>
<keyword evidence="3" id="KW-0479">Metal-binding</keyword>
<dbReference type="GO" id="GO:0008270">
    <property type="term" value="F:zinc ion binding"/>
    <property type="evidence" value="ECO:0007669"/>
    <property type="project" value="UniProtKB-KW"/>
</dbReference>
<evidence type="ECO:0000256" key="8">
    <source>
        <dbReference type="ARBA" id="ARBA00023125"/>
    </source>
</evidence>
<proteinExistence type="inferred from homology"/>
<feature type="region of interest" description="Disordered" evidence="11">
    <location>
        <begin position="134"/>
        <end position="167"/>
    </location>
</feature>